<dbReference type="InterPro" id="IPR008920">
    <property type="entry name" value="TF_FadR/GntR_C"/>
</dbReference>
<accession>A0ABY4H3G2</accession>
<dbReference type="PANTHER" id="PTHR43537">
    <property type="entry name" value="TRANSCRIPTIONAL REGULATOR, GNTR FAMILY"/>
    <property type="match status" value="1"/>
</dbReference>
<dbReference type="Gene3D" id="1.10.10.10">
    <property type="entry name" value="Winged helix-like DNA-binding domain superfamily/Winged helix DNA-binding domain"/>
    <property type="match status" value="1"/>
</dbReference>
<dbReference type="Gene3D" id="1.20.120.530">
    <property type="entry name" value="GntR ligand-binding domain-like"/>
    <property type="match status" value="1"/>
</dbReference>
<keyword evidence="1" id="KW-0805">Transcription regulation</keyword>
<name>A0ABY4H3G2_9BACI</name>
<dbReference type="InterPro" id="IPR036390">
    <property type="entry name" value="WH_DNA-bd_sf"/>
</dbReference>
<gene>
    <name evidence="5" type="ORF">MUO14_06875</name>
</gene>
<dbReference type="SMART" id="SM00345">
    <property type="entry name" value="HTH_GNTR"/>
    <property type="match status" value="1"/>
</dbReference>
<evidence type="ECO:0000313" key="5">
    <source>
        <dbReference type="EMBL" id="UOQ94665.1"/>
    </source>
</evidence>
<dbReference type="SMART" id="SM00895">
    <property type="entry name" value="FCD"/>
    <property type="match status" value="1"/>
</dbReference>
<dbReference type="SUPFAM" id="SSF48008">
    <property type="entry name" value="GntR ligand-binding domain-like"/>
    <property type="match status" value="1"/>
</dbReference>
<dbReference type="Proteomes" id="UP000831880">
    <property type="component" value="Chromosome"/>
</dbReference>
<dbReference type="InterPro" id="IPR011711">
    <property type="entry name" value="GntR_C"/>
</dbReference>
<reference evidence="5 6" key="1">
    <citation type="submission" date="2022-04" db="EMBL/GenBank/DDBJ databases">
        <title>Halobacillus sp. isolated from saltern.</title>
        <authorList>
            <person name="Won M."/>
            <person name="Lee C.-M."/>
            <person name="Woen H.-Y."/>
            <person name="Kwon S.-W."/>
        </authorList>
    </citation>
    <scope>NUCLEOTIDE SEQUENCE [LARGE SCALE GENOMIC DNA]</scope>
    <source>
        <strain evidence="5 6">SSTM10-2</strain>
    </source>
</reference>
<organism evidence="5 6">
    <name type="scientific">Halobacillus shinanisalinarum</name>
    <dbReference type="NCBI Taxonomy" id="2932258"/>
    <lineage>
        <taxon>Bacteria</taxon>
        <taxon>Bacillati</taxon>
        <taxon>Bacillota</taxon>
        <taxon>Bacilli</taxon>
        <taxon>Bacillales</taxon>
        <taxon>Bacillaceae</taxon>
        <taxon>Halobacillus</taxon>
    </lineage>
</organism>
<dbReference type="SUPFAM" id="SSF46785">
    <property type="entry name" value="Winged helix' DNA-binding domain"/>
    <property type="match status" value="1"/>
</dbReference>
<dbReference type="PROSITE" id="PS50949">
    <property type="entry name" value="HTH_GNTR"/>
    <property type="match status" value="1"/>
</dbReference>
<dbReference type="Pfam" id="PF07729">
    <property type="entry name" value="FCD"/>
    <property type="match status" value="1"/>
</dbReference>
<evidence type="ECO:0000256" key="3">
    <source>
        <dbReference type="ARBA" id="ARBA00023163"/>
    </source>
</evidence>
<keyword evidence="3" id="KW-0804">Transcription</keyword>
<keyword evidence="6" id="KW-1185">Reference proteome</keyword>
<feature type="domain" description="HTH gntR-type" evidence="4">
    <location>
        <begin position="32"/>
        <end position="99"/>
    </location>
</feature>
<dbReference type="Pfam" id="PF00392">
    <property type="entry name" value="GntR"/>
    <property type="match status" value="1"/>
</dbReference>
<dbReference type="EMBL" id="CP095074">
    <property type="protein sequence ID" value="UOQ94665.1"/>
    <property type="molecule type" value="Genomic_DNA"/>
</dbReference>
<dbReference type="PANTHER" id="PTHR43537:SF24">
    <property type="entry name" value="GLUCONATE OPERON TRANSCRIPTIONAL REPRESSOR"/>
    <property type="match status" value="1"/>
</dbReference>
<dbReference type="InterPro" id="IPR036388">
    <property type="entry name" value="WH-like_DNA-bd_sf"/>
</dbReference>
<evidence type="ECO:0000313" key="6">
    <source>
        <dbReference type="Proteomes" id="UP000831880"/>
    </source>
</evidence>
<dbReference type="RefSeq" id="WP_244754508.1">
    <property type="nucleotide sequence ID" value="NZ_CP095074.1"/>
</dbReference>
<sequence>MKEHNDKNSETSINIKKVQEELVHIMNNVKDTKLPQRAYQILRLAIRDLKLMPGKTFLEREMAEVLGMSRTPVREALIRLQTEGVVRLIPRRGFIVEPIETDDLRETYEVVEVLEGLTAKLATDKIDDQELDDLEALIDEQERALKENDLTEWAKHDDLFHFKIINYADNKRLTNVIEVHADQLYRTRLFTINKRPLPFRSIVEHRAIIACMRANDGKAAQESMQSHRKRARNEILKAL</sequence>
<dbReference type="InterPro" id="IPR000524">
    <property type="entry name" value="Tscrpt_reg_HTH_GntR"/>
</dbReference>
<evidence type="ECO:0000259" key="4">
    <source>
        <dbReference type="PROSITE" id="PS50949"/>
    </source>
</evidence>
<proteinExistence type="predicted"/>
<keyword evidence="2" id="KW-0238">DNA-binding</keyword>
<dbReference type="CDD" id="cd07377">
    <property type="entry name" value="WHTH_GntR"/>
    <property type="match status" value="1"/>
</dbReference>
<evidence type="ECO:0000256" key="2">
    <source>
        <dbReference type="ARBA" id="ARBA00023125"/>
    </source>
</evidence>
<evidence type="ECO:0000256" key="1">
    <source>
        <dbReference type="ARBA" id="ARBA00023015"/>
    </source>
</evidence>
<dbReference type="PRINTS" id="PR00035">
    <property type="entry name" value="HTHGNTR"/>
</dbReference>
<protein>
    <submittedName>
        <fullName evidence="5">GntR family transcriptional regulator</fullName>
    </submittedName>
</protein>